<dbReference type="Proteomes" id="UP000225706">
    <property type="component" value="Unassembled WGS sequence"/>
</dbReference>
<gene>
    <name evidence="2" type="primary">pol</name>
    <name evidence="2" type="ORF">AWC38_SpisGene16141</name>
</gene>
<keyword evidence="2" id="KW-0695">RNA-directed DNA polymerase</keyword>
<organism evidence="2 3">
    <name type="scientific">Stylophora pistillata</name>
    <name type="common">Smooth cauliflower coral</name>
    <dbReference type="NCBI Taxonomy" id="50429"/>
    <lineage>
        <taxon>Eukaryota</taxon>
        <taxon>Metazoa</taxon>
        <taxon>Cnidaria</taxon>
        <taxon>Anthozoa</taxon>
        <taxon>Hexacorallia</taxon>
        <taxon>Scleractinia</taxon>
        <taxon>Astrocoeniina</taxon>
        <taxon>Pocilloporidae</taxon>
        <taxon>Stylophora</taxon>
    </lineage>
</organism>
<sequence length="537" mass="60862">MDELRKTLSYILWHAAILDDDINMTVIKETKKFWSFYCTKTKSRKLPLAIKRNKDDRNPVVSSYGKANLSNEYFHSVYSHAYAEPPPPGSHPVLPIYEISTVAFSVSEVKSIFESLDPSKSPGPDGITARLLKEFSSEASDSFTSIFNKLLTSGVFPEKWKDSNLTPVFKSVQKDVVTNYRGISVLSIMSKGLERCVHTYIYSHVQDLLHPEQHAFRKHKSCVTQLVQYIHSLAKILDSGGQTDVIYLDMAKAFDRVPHEKVMYKLEMLGFGNPLLAWIKDYLTNRRHRVLIEGIASDWKPVTSGVPQGSIIGPILFLVYVNDIAEKLSTGTSLPLYADYAKCARVINDLNDCYTLKNDLSALHDWSKLWEMNFNSQKCKQLCITRKEKPIHNIYHLGTEQLLLSDTEKDLGGSFSVVNECLLEDGVHGMDRALMSSIPAWPMISSEVLMKLNRIGRRTSANPKASNPWTIEVKRDLPQEVFDIVMKSVQGAPSTFGVSVEESTITNCQRNRNHKCLTVKLKRKSKTGLHRLPLWFL</sequence>
<dbReference type="OrthoDB" id="5954387at2759"/>
<name>A0A2B4RQM0_STYPI</name>
<comment type="caution">
    <text evidence="2">The sequence shown here is derived from an EMBL/GenBank/DDBJ whole genome shotgun (WGS) entry which is preliminary data.</text>
</comment>
<dbReference type="PROSITE" id="PS50878">
    <property type="entry name" value="RT_POL"/>
    <property type="match status" value="1"/>
</dbReference>
<keyword evidence="2" id="KW-0808">Transferase</keyword>
<dbReference type="PANTHER" id="PTHR33332">
    <property type="entry name" value="REVERSE TRANSCRIPTASE DOMAIN-CONTAINING PROTEIN"/>
    <property type="match status" value="1"/>
</dbReference>
<reference evidence="3" key="1">
    <citation type="journal article" date="2017" name="bioRxiv">
        <title>Comparative analysis of the genomes of Stylophora pistillata and Acropora digitifera provides evidence for extensive differences between species of corals.</title>
        <authorList>
            <person name="Voolstra C.R."/>
            <person name="Li Y."/>
            <person name="Liew Y.J."/>
            <person name="Baumgarten S."/>
            <person name="Zoccola D."/>
            <person name="Flot J.-F."/>
            <person name="Tambutte S."/>
            <person name="Allemand D."/>
            <person name="Aranda M."/>
        </authorList>
    </citation>
    <scope>NUCLEOTIDE SEQUENCE [LARGE SCALE GENOMIC DNA]</scope>
</reference>
<dbReference type="SUPFAM" id="SSF56672">
    <property type="entry name" value="DNA/RNA polymerases"/>
    <property type="match status" value="1"/>
</dbReference>
<protein>
    <submittedName>
        <fullName evidence="2">RNA-directed DNA polymerase from mobile element jockey</fullName>
    </submittedName>
</protein>
<evidence type="ECO:0000313" key="3">
    <source>
        <dbReference type="Proteomes" id="UP000225706"/>
    </source>
</evidence>
<evidence type="ECO:0000313" key="2">
    <source>
        <dbReference type="EMBL" id="PFX19466.1"/>
    </source>
</evidence>
<keyword evidence="3" id="KW-1185">Reference proteome</keyword>
<feature type="domain" description="Reverse transcriptase" evidence="1">
    <location>
        <begin position="149"/>
        <end position="415"/>
    </location>
</feature>
<dbReference type="CDD" id="cd01650">
    <property type="entry name" value="RT_nLTR_like"/>
    <property type="match status" value="1"/>
</dbReference>
<accession>A0A2B4RQM0</accession>
<dbReference type="InterPro" id="IPR043502">
    <property type="entry name" value="DNA/RNA_pol_sf"/>
</dbReference>
<keyword evidence="2" id="KW-0548">Nucleotidyltransferase</keyword>
<dbReference type="Pfam" id="PF00078">
    <property type="entry name" value="RVT_1"/>
    <property type="match status" value="1"/>
</dbReference>
<evidence type="ECO:0000259" key="1">
    <source>
        <dbReference type="PROSITE" id="PS50878"/>
    </source>
</evidence>
<dbReference type="EMBL" id="LSMT01000359">
    <property type="protein sequence ID" value="PFX19466.1"/>
    <property type="molecule type" value="Genomic_DNA"/>
</dbReference>
<proteinExistence type="predicted"/>
<dbReference type="AlphaFoldDB" id="A0A2B4RQM0"/>
<dbReference type="GO" id="GO:0003964">
    <property type="term" value="F:RNA-directed DNA polymerase activity"/>
    <property type="evidence" value="ECO:0007669"/>
    <property type="project" value="UniProtKB-KW"/>
</dbReference>
<dbReference type="InterPro" id="IPR000477">
    <property type="entry name" value="RT_dom"/>
</dbReference>